<comment type="caution">
    <text evidence="1">The sequence shown here is derived from an EMBL/GenBank/DDBJ whole genome shotgun (WGS) entry which is preliminary data.</text>
</comment>
<name>A0ABW1Z5J2_9BACT</name>
<dbReference type="NCBIfam" id="TIGR02215">
    <property type="entry name" value="phage_chp_gp8"/>
    <property type="match status" value="2"/>
</dbReference>
<dbReference type="EMBL" id="JBHSWI010000001">
    <property type="protein sequence ID" value="MFC6644143.1"/>
    <property type="molecule type" value="Genomic_DNA"/>
</dbReference>
<dbReference type="InterPro" id="IPR006450">
    <property type="entry name" value="Phage_HK97_gp6-like"/>
</dbReference>
<dbReference type="NCBIfam" id="TIGR01560">
    <property type="entry name" value="put_DNA_pack"/>
    <property type="match status" value="2"/>
</dbReference>
<dbReference type="CDD" id="cd08054">
    <property type="entry name" value="gp6"/>
    <property type="match status" value="1"/>
</dbReference>
<dbReference type="InterPro" id="IPR021146">
    <property type="entry name" value="Phage_gp6-like_head-tail"/>
</dbReference>
<proteinExistence type="predicted"/>
<sequence>MQKFSLQLVTPPAVEPILLREAKLHLRVDFTDDDDLITALISAARQHVENILNRAIYDQTWCMTLDQFPYAESLRTISPSTRENYFGNGYYFSLCQVFIPFAKVSSINSITYLDGDNQTVMLDASTYVSDLASEPARIVPANGGSWPYPSCYVPGSVKITFTASTYGDGSTVANCPAPIQQAMLLLIGHWYANREAASEKPLTNLPFAVDALLAPYRNLAMAV</sequence>
<dbReference type="RefSeq" id="WP_263372095.1">
    <property type="nucleotide sequence ID" value="NZ_JAGSYD010000004.1"/>
</dbReference>
<dbReference type="Gene3D" id="1.10.3230.30">
    <property type="entry name" value="Phage gp6-like head-tail connector protein"/>
    <property type="match status" value="1"/>
</dbReference>
<dbReference type="InterPro" id="IPR011738">
    <property type="entry name" value="Phage_CHP"/>
</dbReference>
<organism evidence="1 2">
    <name type="scientific">Granulicella cerasi</name>
    <dbReference type="NCBI Taxonomy" id="741063"/>
    <lineage>
        <taxon>Bacteria</taxon>
        <taxon>Pseudomonadati</taxon>
        <taxon>Acidobacteriota</taxon>
        <taxon>Terriglobia</taxon>
        <taxon>Terriglobales</taxon>
        <taxon>Acidobacteriaceae</taxon>
        <taxon>Granulicella</taxon>
    </lineage>
</organism>
<protein>
    <submittedName>
        <fullName evidence="1">Head-tail connector protein</fullName>
    </submittedName>
</protein>
<evidence type="ECO:0000313" key="1">
    <source>
        <dbReference type="EMBL" id="MFC6644143.1"/>
    </source>
</evidence>
<keyword evidence="2" id="KW-1185">Reference proteome</keyword>
<reference evidence="2" key="1">
    <citation type="journal article" date="2019" name="Int. J. Syst. Evol. Microbiol.">
        <title>The Global Catalogue of Microorganisms (GCM) 10K type strain sequencing project: providing services to taxonomists for standard genome sequencing and annotation.</title>
        <authorList>
            <consortium name="The Broad Institute Genomics Platform"/>
            <consortium name="The Broad Institute Genome Sequencing Center for Infectious Disease"/>
            <person name="Wu L."/>
            <person name="Ma J."/>
        </authorList>
    </citation>
    <scope>NUCLEOTIDE SEQUENCE [LARGE SCALE GENOMIC DNA]</scope>
    <source>
        <strain evidence="2">CGMCC 1.16026</strain>
    </source>
</reference>
<evidence type="ECO:0000313" key="2">
    <source>
        <dbReference type="Proteomes" id="UP001596391"/>
    </source>
</evidence>
<dbReference type="Pfam" id="PF05135">
    <property type="entry name" value="Phage_connect_1"/>
    <property type="match status" value="1"/>
</dbReference>
<gene>
    <name evidence="1" type="ORF">ACFQBQ_00760</name>
</gene>
<dbReference type="Proteomes" id="UP001596391">
    <property type="component" value="Unassembled WGS sequence"/>
</dbReference>
<accession>A0ABW1Z5J2</accession>